<evidence type="ECO:0000256" key="1">
    <source>
        <dbReference type="ARBA" id="ARBA00022598"/>
    </source>
</evidence>
<sequence length="397" mass="44617">MGSTNWSNKIKLVSHGGDIASALHGLGWNWVLEDECSNYLPGEAVVLPQAQADDLLRAADELYEMMVGVVPDDLPDDFLRQLAIPENLWGLVRHSWNDDRHWHLYGRFDLAQTTDGPKLIEFNADTATGIPETAVVQWASLAAAGKNDASQASGLYEALVAQFSRWLEKNNDLEPALLITYIGASAEDYTNCEVLAQVAQEAGFDTHLCAIEEVTFTAFGEDRGIWAQTSTDEWQRFSFVYKLLPWEQLAWEEPELIKDLDILLRTRNVVIANPAYTLILQSKGMLAYLWQNFPYHPLLLETSFGRLGGHYVTKPFYGREGQNVEVIQSGESVIRTEGEFADQPKIYQRYCQFPQDEAGNLYQTGVFWAGEGCAIGYRRAPGIINNTSQFLAHLLEE</sequence>
<dbReference type="Pfam" id="PF03738">
    <property type="entry name" value="GSP_synth"/>
    <property type="match status" value="1"/>
</dbReference>
<dbReference type="InterPro" id="IPR016185">
    <property type="entry name" value="PreATP-grasp_dom_sf"/>
</dbReference>
<keyword evidence="1" id="KW-0436">Ligase</keyword>
<dbReference type="SUPFAM" id="SSF52440">
    <property type="entry name" value="PreATP-grasp domain"/>
    <property type="match status" value="1"/>
</dbReference>
<evidence type="ECO:0000256" key="4">
    <source>
        <dbReference type="ARBA" id="ARBA00022840"/>
    </source>
</evidence>
<keyword evidence="5" id="KW-0460">Magnesium</keyword>
<evidence type="ECO:0000256" key="3">
    <source>
        <dbReference type="ARBA" id="ARBA00022741"/>
    </source>
</evidence>
<dbReference type="GO" id="GO:0046872">
    <property type="term" value="F:metal ion binding"/>
    <property type="evidence" value="ECO:0007669"/>
    <property type="project" value="UniProtKB-KW"/>
</dbReference>
<protein>
    <submittedName>
        <fullName evidence="7">Glutathionylspermidine synthase family protein</fullName>
    </submittedName>
</protein>
<keyword evidence="3" id="KW-0547">Nucleotide-binding</keyword>
<evidence type="ECO:0000259" key="6">
    <source>
        <dbReference type="Pfam" id="PF03738"/>
    </source>
</evidence>
<dbReference type="EMBL" id="VWSF01000005">
    <property type="protein sequence ID" value="KAA5547588.1"/>
    <property type="molecule type" value="Genomic_DNA"/>
</dbReference>
<dbReference type="InterPro" id="IPR005494">
    <property type="entry name" value="GSPS_pre-ATP-grasp-like_dom"/>
</dbReference>
<keyword evidence="8" id="KW-1185">Reference proteome</keyword>
<evidence type="ECO:0000256" key="5">
    <source>
        <dbReference type="ARBA" id="ARBA00022842"/>
    </source>
</evidence>
<dbReference type="AlphaFoldDB" id="A0A5M6DJ58"/>
<dbReference type="Gene3D" id="3.30.1490.330">
    <property type="match status" value="1"/>
</dbReference>
<keyword evidence="2" id="KW-0479">Metal-binding</keyword>
<accession>A0A5M6DJ58</accession>
<reference evidence="7 8" key="1">
    <citation type="submission" date="2019-09" db="EMBL/GenBank/DDBJ databases">
        <title>Genome sequence and assembly of Adhaeribacter sp.</title>
        <authorList>
            <person name="Chhetri G."/>
        </authorList>
    </citation>
    <scope>NUCLEOTIDE SEQUENCE [LARGE SCALE GENOMIC DNA]</scope>
    <source>
        <strain evidence="7 8">DK36</strain>
    </source>
</reference>
<name>A0A5M6DJ58_9BACT</name>
<keyword evidence="4" id="KW-0067">ATP-binding</keyword>
<evidence type="ECO:0000313" key="8">
    <source>
        <dbReference type="Proteomes" id="UP000323426"/>
    </source>
</evidence>
<dbReference type="Proteomes" id="UP000323426">
    <property type="component" value="Unassembled WGS sequence"/>
</dbReference>
<proteinExistence type="predicted"/>
<organism evidence="7 8">
    <name type="scientific">Adhaeribacter rhizoryzae</name>
    <dbReference type="NCBI Taxonomy" id="2607907"/>
    <lineage>
        <taxon>Bacteria</taxon>
        <taxon>Pseudomonadati</taxon>
        <taxon>Bacteroidota</taxon>
        <taxon>Cytophagia</taxon>
        <taxon>Cytophagales</taxon>
        <taxon>Hymenobacteraceae</taxon>
        <taxon>Adhaeribacter</taxon>
    </lineage>
</organism>
<dbReference type="GO" id="GO:0005524">
    <property type="term" value="F:ATP binding"/>
    <property type="evidence" value="ECO:0007669"/>
    <property type="project" value="UniProtKB-KW"/>
</dbReference>
<comment type="caution">
    <text evidence="7">The sequence shown here is derived from an EMBL/GenBank/DDBJ whole genome shotgun (WGS) entry which is preliminary data.</text>
</comment>
<evidence type="ECO:0000313" key="7">
    <source>
        <dbReference type="EMBL" id="KAA5547588.1"/>
    </source>
</evidence>
<dbReference type="SUPFAM" id="SSF56059">
    <property type="entry name" value="Glutathione synthetase ATP-binding domain-like"/>
    <property type="match status" value="1"/>
</dbReference>
<gene>
    <name evidence="7" type="ORF">F0145_08775</name>
</gene>
<feature type="domain" description="Glutathionylspermidine synthase pre-ATP-grasp-like" evidence="6">
    <location>
        <begin position="23"/>
        <end position="394"/>
    </location>
</feature>
<dbReference type="GO" id="GO:0016874">
    <property type="term" value="F:ligase activity"/>
    <property type="evidence" value="ECO:0007669"/>
    <property type="project" value="UniProtKB-KW"/>
</dbReference>
<evidence type="ECO:0000256" key="2">
    <source>
        <dbReference type="ARBA" id="ARBA00022723"/>
    </source>
</evidence>